<dbReference type="RefSeq" id="WP_047323122.1">
    <property type="nucleotide sequence ID" value="NZ_JACKSS010000163.1"/>
</dbReference>
<feature type="compositionally biased region" description="Basic and acidic residues" evidence="1">
    <location>
        <begin position="102"/>
        <end position="113"/>
    </location>
</feature>
<protein>
    <recommendedName>
        <fullName evidence="5">VWFA domain-containing protein</fullName>
    </recommendedName>
</protein>
<feature type="transmembrane region" description="Helical" evidence="2">
    <location>
        <begin position="119"/>
        <end position="143"/>
    </location>
</feature>
<dbReference type="OrthoDB" id="5171781at2"/>
<feature type="region of interest" description="Disordered" evidence="1">
    <location>
        <begin position="1"/>
        <end position="113"/>
    </location>
</feature>
<gene>
    <name evidence="3" type="ORF">AWC17_21105</name>
</gene>
<feature type="compositionally biased region" description="Basic and acidic residues" evidence="1">
    <location>
        <begin position="14"/>
        <end position="42"/>
    </location>
</feature>
<organism evidence="3 4">
    <name type="scientific">Mycobacterium nebraskense</name>
    <dbReference type="NCBI Taxonomy" id="244292"/>
    <lineage>
        <taxon>Bacteria</taxon>
        <taxon>Bacillati</taxon>
        <taxon>Actinomycetota</taxon>
        <taxon>Actinomycetes</taxon>
        <taxon>Mycobacteriales</taxon>
        <taxon>Mycobacteriaceae</taxon>
        <taxon>Mycobacterium</taxon>
    </lineage>
</organism>
<dbReference type="Pfam" id="PF13531">
    <property type="entry name" value="SBP_bac_11"/>
    <property type="match status" value="1"/>
</dbReference>
<keyword evidence="2" id="KW-0472">Membrane</keyword>
<keyword evidence="2" id="KW-0812">Transmembrane</keyword>
<evidence type="ECO:0008006" key="5">
    <source>
        <dbReference type="Google" id="ProtNLM"/>
    </source>
</evidence>
<name>A0A1X1YQI5_9MYCO</name>
<dbReference type="AlphaFoldDB" id="A0A1X1YQI5"/>
<dbReference type="Proteomes" id="UP000193781">
    <property type="component" value="Unassembled WGS sequence"/>
</dbReference>
<evidence type="ECO:0000256" key="2">
    <source>
        <dbReference type="SAM" id="Phobius"/>
    </source>
</evidence>
<evidence type="ECO:0000313" key="4">
    <source>
        <dbReference type="Proteomes" id="UP000193781"/>
    </source>
</evidence>
<dbReference type="SUPFAM" id="SSF53300">
    <property type="entry name" value="vWA-like"/>
    <property type="match status" value="1"/>
</dbReference>
<evidence type="ECO:0000313" key="3">
    <source>
        <dbReference type="EMBL" id="ORW13280.1"/>
    </source>
</evidence>
<dbReference type="InterPro" id="IPR036465">
    <property type="entry name" value="vWFA_dom_sf"/>
</dbReference>
<evidence type="ECO:0000256" key="1">
    <source>
        <dbReference type="SAM" id="MobiDB-lite"/>
    </source>
</evidence>
<reference evidence="3 4" key="1">
    <citation type="submission" date="2016-01" db="EMBL/GenBank/DDBJ databases">
        <title>The new phylogeny of the genus Mycobacterium.</title>
        <authorList>
            <person name="Tarcisio F."/>
            <person name="Conor M."/>
            <person name="Antonella G."/>
            <person name="Elisabetta G."/>
            <person name="Giulia F.S."/>
            <person name="Sara T."/>
            <person name="Anna F."/>
            <person name="Clotilde B."/>
            <person name="Roberto B."/>
            <person name="Veronica D.S."/>
            <person name="Fabio R."/>
            <person name="Monica P."/>
            <person name="Olivier J."/>
            <person name="Enrico T."/>
            <person name="Nicola S."/>
        </authorList>
    </citation>
    <scope>NUCLEOTIDE SEQUENCE [LARGE SCALE GENOMIC DNA]</scope>
    <source>
        <strain evidence="3 4">DSM 44803</strain>
    </source>
</reference>
<dbReference type="Gene3D" id="3.40.50.410">
    <property type="entry name" value="von Willebrand factor, type A domain"/>
    <property type="match status" value="1"/>
</dbReference>
<feature type="compositionally biased region" description="Acidic residues" evidence="1">
    <location>
        <begin position="53"/>
        <end position="65"/>
    </location>
</feature>
<proteinExistence type="predicted"/>
<comment type="caution">
    <text evidence="3">The sequence shown here is derived from an EMBL/GenBank/DDBJ whole genome shotgun (WGS) entry which is preliminary data.</text>
</comment>
<keyword evidence="4" id="KW-1185">Reference proteome</keyword>
<feature type="region of interest" description="Disordered" evidence="1">
    <location>
        <begin position="543"/>
        <end position="562"/>
    </location>
</feature>
<feature type="compositionally biased region" description="Low complexity" evidence="1">
    <location>
        <begin position="82"/>
        <end position="94"/>
    </location>
</feature>
<dbReference type="EMBL" id="LQPH01000188">
    <property type="protein sequence ID" value="ORW13280.1"/>
    <property type="molecule type" value="Genomic_DNA"/>
</dbReference>
<sequence>MGRHSLPDPEDSVDEPHESGEADDHHRDAVTEDYSDEGHYPPDEDFPAGADDFSAEDDTYTDEDFPAGNADEYPEFPPRQPGPSSSEPPAASPSLFSRGHRGLGDWRGGHRSEGGRRGVSIGVIVALVAVVVVVGSVILWSFFGDALSNRSHKAAGRCVGGKETVAVIADPAIADSVQQFAESYNSTAGPIGDHCVEVSVKPAGSDAVLNGFIGKWPAELGGQPALWVPGSSVSAARLAGATAQKTITDSRSLVTSPVVLAVRPELQQALANQNWAALPGLQTNPNGLAGVNLPAWGSLRLAMPMNGNGDAALLAGEAVAAASAPSGAPATQGTGAVRTLLSAQPKLADNSLTEAMNALLKPGDAATAPVHAVITTEQQLFQRGQSLPNAKGALASWLPPGPVPVADYPTVLLSGSWLTQEQTSAASEFARFMHKPDQLAKLAKAGFRVNGVTPPSSPVTTFPALPAALSVGDDAMRATLAEAMATPSSGLAATIMLDQSMPGQEGGKSRLANVIAALQDKIRALPPTSVVGLWTFDGHEGRSEVPGGPLGDPVNPSNGQPRSAALTAALDKQYSSAGGAVSFTTLRMLYQDLQANYHAGQTNSILVITAGPHTDQTLDGPGLQDFIRKSADPAKPIAVNVIDFGGDPDRATWEAVAQLSGGGYQNLATSASPDLAAAINAFLS</sequence>
<accession>A0A1X1YQI5</accession>
<keyword evidence="2" id="KW-1133">Transmembrane helix</keyword>
<dbReference type="STRING" id="244292.ABW17_16405"/>